<dbReference type="SMART" id="SM01008">
    <property type="entry name" value="Ald_Xan_dh_C"/>
    <property type="match status" value="1"/>
</dbReference>
<dbReference type="EMBL" id="BANB01000010">
    <property type="protein sequence ID" value="GAN75863.1"/>
    <property type="molecule type" value="Genomic_DNA"/>
</dbReference>
<dbReference type="SUPFAM" id="SSF56003">
    <property type="entry name" value="Molybdenum cofactor-binding domain"/>
    <property type="match status" value="1"/>
</dbReference>
<dbReference type="SUPFAM" id="SSF54665">
    <property type="entry name" value="CO dehydrogenase molybdoprotein N-domain-like"/>
    <property type="match status" value="1"/>
</dbReference>
<keyword evidence="2" id="KW-0560">Oxidoreductase</keyword>
<dbReference type="InterPro" id="IPR000674">
    <property type="entry name" value="Ald_Oxase/Xan_DH_a/b"/>
</dbReference>
<dbReference type="Proteomes" id="UP000032680">
    <property type="component" value="Unassembled WGS sequence"/>
</dbReference>
<dbReference type="AlphaFoldDB" id="A0A0D6P3U5"/>
<dbReference type="Gene3D" id="3.30.365.10">
    <property type="entry name" value="Aldehyde oxidase/xanthine dehydrogenase, molybdopterin binding domain"/>
    <property type="match status" value="4"/>
</dbReference>
<dbReference type="GO" id="GO:0005506">
    <property type="term" value="F:iron ion binding"/>
    <property type="evidence" value="ECO:0007669"/>
    <property type="project" value="InterPro"/>
</dbReference>
<organism evidence="4 5">
    <name type="scientific">Acidisphaera rubrifaciens HS-AP3</name>
    <dbReference type="NCBI Taxonomy" id="1231350"/>
    <lineage>
        <taxon>Bacteria</taxon>
        <taxon>Pseudomonadati</taxon>
        <taxon>Pseudomonadota</taxon>
        <taxon>Alphaproteobacteria</taxon>
        <taxon>Acetobacterales</taxon>
        <taxon>Acetobacteraceae</taxon>
        <taxon>Acidisphaera</taxon>
    </lineage>
</organism>
<dbReference type="InterPro" id="IPR046867">
    <property type="entry name" value="AldOxase/xan_DH_MoCoBD2"/>
</dbReference>
<dbReference type="InterPro" id="IPR016208">
    <property type="entry name" value="Ald_Oxase/xanthine_DH-like"/>
</dbReference>
<evidence type="ECO:0000256" key="2">
    <source>
        <dbReference type="ARBA" id="ARBA00023002"/>
    </source>
</evidence>
<gene>
    <name evidence="4" type="ORF">Asru_0010_11</name>
</gene>
<evidence type="ECO:0000313" key="4">
    <source>
        <dbReference type="EMBL" id="GAN75863.1"/>
    </source>
</evidence>
<keyword evidence="1" id="KW-0500">Molybdenum</keyword>
<dbReference type="InterPro" id="IPR008274">
    <property type="entry name" value="AldOxase/xan_DH_MoCoBD1"/>
</dbReference>
<evidence type="ECO:0000259" key="3">
    <source>
        <dbReference type="SMART" id="SM01008"/>
    </source>
</evidence>
<evidence type="ECO:0000256" key="1">
    <source>
        <dbReference type="ARBA" id="ARBA00022505"/>
    </source>
</evidence>
<dbReference type="Pfam" id="PF01315">
    <property type="entry name" value="Ald_Xan_dh_C"/>
    <property type="match status" value="1"/>
</dbReference>
<dbReference type="GO" id="GO:0016491">
    <property type="term" value="F:oxidoreductase activity"/>
    <property type="evidence" value="ECO:0007669"/>
    <property type="project" value="UniProtKB-KW"/>
</dbReference>
<dbReference type="PANTHER" id="PTHR11908:SF132">
    <property type="entry name" value="ALDEHYDE OXIDASE 1-RELATED"/>
    <property type="match status" value="1"/>
</dbReference>
<accession>A0A0D6P3U5</accession>
<name>A0A0D6P3U5_9PROT</name>
<reference evidence="4 5" key="1">
    <citation type="submission" date="2012-11" db="EMBL/GenBank/DDBJ databases">
        <title>Whole genome sequence of Acidisphaera rubrifaciens HS-AP3.</title>
        <authorList>
            <person name="Azuma Y."/>
            <person name="Higashiura N."/>
            <person name="Hirakawa H."/>
            <person name="Matsushita K."/>
        </authorList>
    </citation>
    <scope>NUCLEOTIDE SEQUENCE [LARGE SCALE GENOMIC DNA]</scope>
    <source>
        <strain evidence="4 5">HS-AP3</strain>
    </source>
</reference>
<comment type="caution">
    <text evidence="4">The sequence shown here is derived from an EMBL/GenBank/DDBJ whole genome shotgun (WGS) entry which is preliminary data.</text>
</comment>
<dbReference type="Pfam" id="PF20256">
    <property type="entry name" value="MoCoBD_2"/>
    <property type="match status" value="1"/>
</dbReference>
<protein>
    <submittedName>
        <fullName evidence="4">Carbon monoxide dehydrogenase/molybdopterin binding aldehyde oxidase</fullName>
    </submittedName>
</protein>
<sequence length="792" mass="83954">MDADPLSPLDRPHSYIGRSLPRPNLARLTQGRGRYVSDLALPRMLHAAFVRAPYAHARITAIDTTAARAMPGVAAVMTAEDMAPLVTPWVGVLTHLQGLRSPPQYPLACDVVRWQGEPVVAIAAATRALAEDAAEQVIVDYAPLPPVVDAEAALAPGAVLVHPDLGDNLAYSRRIDTGAVDAALAEAAVVVGARFTFGRHTGVTLEARAIVADWDPAEARLTVHQGTQVPHMMQSVLATHLGLSEAQVRVVCRDVGGSFGIKIHVYPDEMATVAMAMRLARPVRFVADRMESFVADIHARDHIVDARIAVRADGTITAFDVDDLTGIGPYSAYPRTSAVEANQVINLIGGPYGHANYRARARVVFQTKTMMSQYRAVGHPIAATVTETLVDLAARRLDLDPFEMRRRNLIADDAYPATSPTGLRFEGLSHHAAHARLRDMMGYDGLRAEQAALRARGVHRGIGIASFIEITNPGPAFYGVGGARISAQDGAVVRLDASGSVVVQASVTEQGQGTEAVLAQVAATALGIEPARVRVQLGDTDAVPYGGGTWASRAAAIGGEATWQASVALRANILALAGSMLQAAPETLDLRGGAVVDAADGRERMTLPELARIAYFRQDTLPRGVQPELIAARHYVPRDYPFAFTNGVQASLLEVDVETGFIRLLRHWVVEDCGTPINPMLVDEQVRGGVVQGLGAALFEHCRYDAEGNLQTTTMADYLVPMAGEMPDIEVAHVSTPTAESALGAKGAGEAGTAAAAAAVLNAVNDALAPFGVTITELPITPEVVLRALGRG</sequence>
<dbReference type="InterPro" id="IPR037165">
    <property type="entry name" value="AldOxase/xan_DH_Mopterin-bd_sf"/>
</dbReference>
<dbReference type="Gene3D" id="3.90.1170.50">
    <property type="entry name" value="Aldehyde oxidase/xanthine dehydrogenase, a/b hammerhead"/>
    <property type="match status" value="1"/>
</dbReference>
<dbReference type="RefSeq" id="WP_048859602.1">
    <property type="nucleotide sequence ID" value="NZ_BANB01000010.1"/>
</dbReference>
<dbReference type="Pfam" id="PF02738">
    <property type="entry name" value="MoCoBD_1"/>
    <property type="match status" value="1"/>
</dbReference>
<dbReference type="InterPro" id="IPR036856">
    <property type="entry name" value="Ald_Oxase/Xan_DH_a/b_sf"/>
</dbReference>
<evidence type="ECO:0000313" key="5">
    <source>
        <dbReference type="Proteomes" id="UP000032680"/>
    </source>
</evidence>
<dbReference type="PANTHER" id="PTHR11908">
    <property type="entry name" value="XANTHINE DEHYDROGENASE"/>
    <property type="match status" value="1"/>
</dbReference>
<keyword evidence="5" id="KW-1185">Reference proteome</keyword>
<proteinExistence type="predicted"/>
<feature type="domain" description="Aldehyde oxidase/xanthine dehydrogenase a/b hammerhead" evidence="3">
    <location>
        <begin position="30"/>
        <end position="145"/>
    </location>
</feature>